<evidence type="ECO:0000313" key="2">
    <source>
        <dbReference type="EMBL" id="BAV66008.1"/>
    </source>
</evidence>
<organism evidence="2 3">
    <name type="scientific">Sphingobium cloacae</name>
    <dbReference type="NCBI Taxonomy" id="120107"/>
    <lineage>
        <taxon>Bacteria</taxon>
        <taxon>Pseudomonadati</taxon>
        <taxon>Pseudomonadota</taxon>
        <taxon>Alphaproteobacteria</taxon>
        <taxon>Sphingomonadales</taxon>
        <taxon>Sphingomonadaceae</taxon>
        <taxon>Sphingobium</taxon>
    </lineage>
</organism>
<name>A0A1E1F661_9SPHN</name>
<gene>
    <name evidence="2" type="ORF">SCLO_1029680</name>
</gene>
<keyword evidence="1" id="KW-0472">Membrane</keyword>
<keyword evidence="1" id="KW-0812">Transmembrane</keyword>
<reference evidence="2 3" key="1">
    <citation type="submission" date="2016-10" db="EMBL/GenBank/DDBJ databases">
        <title>Complete Genome Sequence of the Nonylphenol-Degrading Bacterium Sphingobium cloacae JCM 10874T.</title>
        <authorList>
            <person name="Ootsuka M."/>
            <person name="Nishizawa T."/>
            <person name="Ohta H."/>
        </authorList>
    </citation>
    <scope>NUCLEOTIDE SEQUENCE [LARGE SCALE GENOMIC DNA]</scope>
    <source>
        <strain evidence="2 3">JCM 10874</strain>
    </source>
</reference>
<keyword evidence="1" id="KW-1133">Transmembrane helix</keyword>
<dbReference type="EMBL" id="AP017655">
    <property type="protein sequence ID" value="BAV66008.1"/>
    <property type="molecule type" value="Genomic_DNA"/>
</dbReference>
<feature type="transmembrane region" description="Helical" evidence="1">
    <location>
        <begin position="16"/>
        <end position="38"/>
    </location>
</feature>
<dbReference type="Proteomes" id="UP000218272">
    <property type="component" value="Chromosome SCLO_1"/>
</dbReference>
<evidence type="ECO:0000313" key="3">
    <source>
        <dbReference type="Proteomes" id="UP000218272"/>
    </source>
</evidence>
<dbReference type="RefSeq" id="WP_066518101.1">
    <property type="nucleotide sequence ID" value="NZ_AP017655.1"/>
</dbReference>
<keyword evidence="3" id="KW-1185">Reference proteome</keyword>
<protein>
    <submittedName>
        <fullName evidence="2">Uncharacterized protein</fullName>
    </submittedName>
</protein>
<accession>A0A1E1F661</accession>
<dbReference type="KEGG" id="sclo:SCLO_1029680"/>
<sequence>MPQRRHSRGSGKGRPLFLATLWMAICVALLCAIAPLGLPSSKLTGSAFNPATTSVVLKARSPAAPQAKRLAGPDGAGLVPLPIPNPFHFAISFMVLPVLCWRLRAAAAPLSSIARAVLSVAPAHLPPARAPPRI</sequence>
<proteinExistence type="predicted"/>
<dbReference type="AlphaFoldDB" id="A0A1E1F661"/>
<dbReference type="OrthoDB" id="7478810at2"/>
<evidence type="ECO:0000256" key="1">
    <source>
        <dbReference type="SAM" id="Phobius"/>
    </source>
</evidence>